<protein>
    <submittedName>
        <fullName evidence="1">Uncharacterized protein</fullName>
    </submittedName>
</protein>
<dbReference type="Proteomes" id="UP000283210">
    <property type="component" value="Chromosome 19"/>
</dbReference>
<evidence type="ECO:0000313" key="1">
    <source>
        <dbReference type="EMBL" id="RVE59347.1"/>
    </source>
</evidence>
<sequence length="153" mass="16915">MELFFLRLQITAATVQRGSRTSSRQLGAFVFQGFHSPGELCIFAREVFCGSADEGVTVLFKVELAEMSDWWKLAVMMGSVEDYRRRDFLKRSFNENISATKMTLAAAAAANDSSRLHFPHSRSHPDRLGAEGGCHGNPLSNTSACSVQHSPCR</sequence>
<reference evidence="1 2" key="1">
    <citation type="submission" date="2018-11" db="EMBL/GenBank/DDBJ databases">
        <authorList>
            <person name="Lopez-Roques C."/>
            <person name="Donnadieu C."/>
            <person name="Bouchez O."/>
            <person name="Klopp C."/>
            <person name="Cabau C."/>
            <person name="Zahm M."/>
        </authorList>
    </citation>
    <scope>NUCLEOTIDE SEQUENCE [LARGE SCALE GENOMIC DNA]</scope>
    <source>
        <strain evidence="1">RS831</strain>
        <tissue evidence="1">Whole body</tissue>
    </source>
</reference>
<dbReference type="EMBL" id="CM012455">
    <property type="protein sequence ID" value="RVE59347.1"/>
    <property type="molecule type" value="Genomic_DNA"/>
</dbReference>
<proteinExistence type="predicted"/>
<gene>
    <name evidence="1" type="ORF">OJAV_G00187720</name>
</gene>
<dbReference type="AlphaFoldDB" id="A0A437C9A8"/>
<organism evidence="1 2">
    <name type="scientific">Oryzias javanicus</name>
    <name type="common">Javanese ricefish</name>
    <name type="synonym">Aplocheilus javanicus</name>
    <dbReference type="NCBI Taxonomy" id="123683"/>
    <lineage>
        <taxon>Eukaryota</taxon>
        <taxon>Metazoa</taxon>
        <taxon>Chordata</taxon>
        <taxon>Craniata</taxon>
        <taxon>Vertebrata</taxon>
        <taxon>Euteleostomi</taxon>
        <taxon>Actinopterygii</taxon>
        <taxon>Neopterygii</taxon>
        <taxon>Teleostei</taxon>
        <taxon>Neoteleostei</taxon>
        <taxon>Acanthomorphata</taxon>
        <taxon>Ovalentaria</taxon>
        <taxon>Atherinomorphae</taxon>
        <taxon>Beloniformes</taxon>
        <taxon>Adrianichthyidae</taxon>
        <taxon>Oryziinae</taxon>
        <taxon>Oryzias</taxon>
    </lineage>
</organism>
<evidence type="ECO:0000313" key="2">
    <source>
        <dbReference type="Proteomes" id="UP000283210"/>
    </source>
</evidence>
<accession>A0A437C9A8</accession>
<keyword evidence="2" id="KW-1185">Reference proteome</keyword>
<reference evidence="1 2" key="2">
    <citation type="submission" date="2019-01" db="EMBL/GenBank/DDBJ databases">
        <title>A chromosome length genome reference of the Java medaka (oryzias javanicus).</title>
        <authorList>
            <person name="Herpin A."/>
            <person name="Takehana Y."/>
            <person name="Naruse K."/>
            <person name="Ansai S."/>
            <person name="Kawaguchi M."/>
        </authorList>
    </citation>
    <scope>NUCLEOTIDE SEQUENCE [LARGE SCALE GENOMIC DNA]</scope>
    <source>
        <strain evidence="1">RS831</strain>
        <tissue evidence="1">Whole body</tissue>
    </source>
</reference>
<name>A0A437C9A8_ORYJA</name>